<gene>
    <name evidence="2 3" type="primary">LOC110783847</name>
</gene>
<protein>
    <submittedName>
        <fullName evidence="2 3">Uncharacterized protein</fullName>
    </submittedName>
</protein>
<dbReference type="GeneID" id="110783847"/>
<dbReference type="RefSeq" id="XP_056696314.1">
    <property type="nucleotide sequence ID" value="XM_056840336.1"/>
</dbReference>
<dbReference type="Proteomes" id="UP000813463">
    <property type="component" value="Chromosome 3"/>
</dbReference>
<proteinExistence type="predicted"/>
<accession>A0ABM3RL16</accession>
<evidence type="ECO:0000313" key="3">
    <source>
        <dbReference type="RefSeq" id="XP_056696314.1"/>
    </source>
</evidence>
<reference evidence="1" key="1">
    <citation type="journal article" date="2021" name="Nat. Commun.">
        <title>Genomic analyses provide insights into spinach domestication and the genetic basis of agronomic traits.</title>
        <authorList>
            <person name="Cai X."/>
            <person name="Sun X."/>
            <person name="Xu C."/>
            <person name="Sun H."/>
            <person name="Wang X."/>
            <person name="Ge C."/>
            <person name="Zhang Z."/>
            <person name="Wang Q."/>
            <person name="Fei Z."/>
            <person name="Jiao C."/>
            <person name="Wang Q."/>
        </authorList>
    </citation>
    <scope>NUCLEOTIDE SEQUENCE [LARGE SCALE GENOMIC DNA]</scope>
    <source>
        <strain evidence="1">cv. Varoflay</strain>
    </source>
</reference>
<organism evidence="1 2">
    <name type="scientific">Spinacia oleracea</name>
    <name type="common">Spinach</name>
    <dbReference type="NCBI Taxonomy" id="3562"/>
    <lineage>
        <taxon>Eukaryota</taxon>
        <taxon>Viridiplantae</taxon>
        <taxon>Streptophyta</taxon>
        <taxon>Embryophyta</taxon>
        <taxon>Tracheophyta</taxon>
        <taxon>Spermatophyta</taxon>
        <taxon>Magnoliopsida</taxon>
        <taxon>eudicotyledons</taxon>
        <taxon>Gunneridae</taxon>
        <taxon>Pentapetalae</taxon>
        <taxon>Caryophyllales</taxon>
        <taxon>Chenopodiaceae</taxon>
        <taxon>Chenopodioideae</taxon>
        <taxon>Anserineae</taxon>
        <taxon>Spinacia</taxon>
    </lineage>
</organism>
<keyword evidence="1" id="KW-1185">Reference proteome</keyword>
<sequence length="160" mass="17759">MIPIILCSAVKRFREGKRESTFGEGSWSCQVCESIKRPGGLSSHVQPGHLPVSNNWHNDVHTSRLLASQGLLKLVRSQKGEQLFLKVDASDITFALQAHHLYVLDAHPALNGTQSSFIPQLSSVIISNSINVVSNWRIQHSSRSPNLKGYVPNSQLFTYL</sequence>
<name>A0ABM3RL16_SPIOL</name>
<reference evidence="2 3" key="2">
    <citation type="submission" date="2025-05" db="UniProtKB">
        <authorList>
            <consortium name="RefSeq"/>
        </authorList>
    </citation>
    <scope>IDENTIFICATION</scope>
    <source>
        <tissue evidence="2 3">Leaf</tissue>
    </source>
</reference>
<evidence type="ECO:0000313" key="1">
    <source>
        <dbReference type="Proteomes" id="UP000813463"/>
    </source>
</evidence>
<dbReference type="RefSeq" id="XP_056696313.1">
    <property type="nucleotide sequence ID" value="XM_056840335.1"/>
</dbReference>
<evidence type="ECO:0000313" key="2">
    <source>
        <dbReference type="RefSeq" id="XP_056696313.1"/>
    </source>
</evidence>